<dbReference type="InterPro" id="IPR003959">
    <property type="entry name" value="ATPase_AAA_core"/>
</dbReference>
<dbReference type="Pfam" id="PF23232">
    <property type="entry name" value="AAA_lid_13"/>
    <property type="match status" value="1"/>
</dbReference>
<name>A0A2P5HNE1_DIAHE</name>
<dbReference type="InterPro" id="IPR003593">
    <property type="entry name" value="AAA+_ATPase"/>
</dbReference>
<dbReference type="PANTHER" id="PTHR46411">
    <property type="entry name" value="FAMILY ATPASE, PUTATIVE-RELATED"/>
    <property type="match status" value="1"/>
</dbReference>
<accession>A0A2P5HNE1</accession>
<reference evidence="2" key="1">
    <citation type="submission" date="2017-09" db="EMBL/GenBank/DDBJ databases">
        <title>Polyketide synthases of a Diaporthe helianthi virulent isolate.</title>
        <authorList>
            <person name="Baroncelli R."/>
        </authorList>
    </citation>
    <scope>NUCLEOTIDE SEQUENCE [LARGE SCALE GENOMIC DNA]</scope>
    <source>
        <strain evidence="2">7/96</strain>
    </source>
</reference>
<dbReference type="SUPFAM" id="SSF52540">
    <property type="entry name" value="P-loop containing nucleoside triphosphate hydrolases"/>
    <property type="match status" value="1"/>
</dbReference>
<evidence type="ECO:0000313" key="3">
    <source>
        <dbReference type="Proteomes" id="UP000094444"/>
    </source>
</evidence>
<evidence type="ECO:0000259" key="1">
    <source>
        <dbReference type="SMART" id="SM00382"/>
    </source>
</evidence>
<dbReference type="AlphaFoldDB" id="A0A2P5HNE1"/>
<dbReference type="OrthoDB" id="10042665at2759"/>
<keyword evidence="3" id="KW-1185">Reference proteome</keyword>
<organism evidence="2 3">
    <name type="scientific">Diaporthe helianthi</name>
    <dbReference type="NCBI Taxonomy" id="158607"/>
    <lineage>
        <taxon>Eukaryota</taxon>
        <taxon>Fungi</taxon>
        <taxon>Dikarya</taxon>
        <taxon>Ascomycota</taxon>
        <taxon>Pezizomycotina</taxon>
        <taxon>Sordariomycetes</taxon>
        <taxon>Sordariomycetidae</taxon>
        <taxon>Diaporthales</taxon>
        <taxon>Diaporthaceae</taxon>
        <taxon>Diaporthe</taxon>
    </lineage>
</organism>
<dbReference type="InterPro" id="IPR027417">
    <property type="entry name" value="P-loop_NTPase"/>
</dbReference>
<feature type="domain" description="AAA+ ATPase" evidence="1">
    <location>
        <begin position="90"/>
        <end position="215"/>
    </location>
</feature>
<sequence length="344" mass="39227">MAVGAFVFKQYLHVTGFKEAEFDTALFEKLVLNEVTKKMIKNLTEMFIRDTANPSSHDDTRIKLTSVHRAVELKEEGKTWSADFVRGKGEGLTILLHGKPGVGKTYTAECIADYTKRPLLALTCSDVGVDPTQVERSLIHWFDMAQNWGAIVLIVEADVFMEERQPQDLTRNHLVAGFLRSLEYFKGIVFLTTNRVGTFDEAFISRIHVSIYYGEFSADQRIKVWDTFFEKLELDRESSMRILPATKDYIQSPELQALSWNGREIRNAFQVAVALAEAQGQRDEKGRVLIKKEHIKATVDMSKEFSDYLKRVHKFDMNKKAAVMGIRNDAYDSENGSSSNSFKK</sequence>
<dbReference type="PANTHER" id="PTHR46411:SF4">
    <property type="entry name" value="AAA+ ATPASE DOMAIN-CONTAINING PROTEIN"/>
    <property type="match status" value="1"/>
</dbReference>
<dbReference type="InterPro" id="IPR056599">
    <property type="entry name" value="AAA_lid_fung"/>
</dbReference>
<dbReference type="Pfam" id="PF00004">
    <property type="entry name" value="AAA"/>
    <property type="match status" value="1"/>
</dbReference>
<dbReference type="Proteomes" id="UP000094444">
    <property type="component" value="Unassembled WGS sequence"/>
</dbReference>
<comment type="caution">
    <text evidence="2">The sequence shown here is derived from an EMBL/GenBank/DDBJ whole genome shotgun (WGS) entry which is preliminary data.</text>
</comment>
<dbReference type="EMBL" id="MAVT02001171">
    <property type="protein sequence ID" value="POS71770.1"/>
    <property type="molecule type" value="Genomic_DNA"/>
</dbReference>
<proteinExistence type="predicted"/>
<dbReference type="SMART" id="SM00382">
    <property type="entry name" value="AAA"/>
    <property type="match status" value="1"/>
</dbReference>
<dbReference type="Gene3D" id="3.40.50.300">
    <property type="entry name" value="P-loop containing nucleotide triphosphate hydrolases"/>
    <property type="match status" value="1"/>
</dbReference>
<gene>
    <name evidence="2" type="ORF">DHEL01_v209833</name>
</gene>
<protein>
    <recommendedName>
        <fullName evidence="1">AAA+ ATPase domain-containing protein</fullName>
    </recommendedName>
</protein>
<evidence type="ECO:0000313" key="2">
    <source>
        <dbReference type="EMBL" id="POS71770.1"/>
    </source>
</evidence>
<dbReference type="InParanoid" id="A0A2P5HNE1"/>
<dbReference type="GO" id="GO:0005524">
    <property type="term" value="F:ATP binding"/>
    <property type="evidence" value="ECO:0007669"/>
    <property type="project" value="InterPro"/>
</dbReference>
<dbReference type="GO" id="GO:0016887">
    <property type="term" value="F:ATP hydrolysis activity"/>
    <property type="evidence" value="ECO:0007669"/>
    <property type="project" value="InterPro"/>
</dbReference>